<dbReference type="Pfam" id="PF07083">
    <property type="entry name" value="DUF1351"/>
    <property type="match status" value="1"/>
</dbReference>
<sequence length="330" mass="36883">MELIVTYEAQTADSQKLTTNFEELKAEASRQVEKYSINVTEENIPEAKKVMANFNKVKTEIGERYKFYIDKISAPVNQLKAEKKEIEAIITDGRQKIADGVANFENAKLEAIAARIAEYTKALCDEKGLNFERINTSDLIKLSAVTSAGALAKATKEAIEAKIQSLENEILQAKIAEQEKAARDAEIAAQARREAEERAAREKAEMEARAAQREAELLARAEREKQEAVQRAEREKQEAVQRAEREKQEAIERAKAEQATPPSQAFCDAQREILQKPREAENGKAIYTIRAEFEVKAPANAPHDKLTNKIKEMLAAAGITNLSKIEVLNV</sequence>
<dbReference type="AlphaFoldDB" id="A0A1Y5NE66"/>
<evidence type="ECO:0000313" key="3">
    <source>
        <dbReference type="Proteomes" id="UP000195893"/>
    </source>
</evidence>
<dbReference type="EMBL" id="NDYQ01000020">
    <property type="protein sequence ID" value="OUT16122.1"/>
    <property type="molecule type" value="Genomic_DNA"/>
</dbReference>
<keyword evidence="1" id="KW-0175">Coiled coil</keyword>
<dbReference type="RefSeq" id="WP_087582250.1">
    <property type="nucleotide sequence ID" value="NZ_NDYQ01000020.1"/>
</dbReference>
<proteinExistence type="predicted"/>
<protein>
    <submittedName>
        <fullName evidence="2">CAP-Gly protein</fullName>
    </submittedName>
</protein>
<evidence type="ECO:0000313" key="2">
    <source>
        <dbReference type="EMBL" id="OUT16122.1"/>
    </source>
</evidence>
<comment type="caution">
    <text evidence="2">The sequence shown here is derived from an EMBL/GenBank/DDBJ whole genome shotgun (WGS) entry which is preliminary data.</text>
</comment>
<organism evidence="2 3">
    <name type="scientific">Campylobacter concisus</name>
    <dbReference type="NCBI Taxonomy" id="199"/>
    <lineage>
        <taxon>Bacteria</taxon>
        <taxon>Pseudomonadati</taxon>
        <taxon>Campylobacterota</taxon>
        <taxon>Epsilonproteobacteria</taxon>
        <taxon>Campylobacterales</taxon>
        <taxon>Campylobacteraceae</taxon>
        <taxon>Campylobacter</taxon>
    </lineage>
</organism>
<reference evidence="2 3" key="1">
    <citation type="submission" date="2017-04" db="EMBL/GenBank/DDBJ databases">
        <title>Complete genome of Campylobacter concisus ATCC 33237T and draft genomes for an additional eight well characterized C. concisus strains.</title>
        <authorList>
            <person name="Cornelius A.J."/>
            <person name="Miller W.G."/>
            <person name="Lastovica A.J."/>
            <person name="On S.L."/>
            <person name="French N.P."/>
            <person name="Vandenberg O."/>
            <person name="Biggs P.J."/>
        </authorList>
    </citation>
    <scope>NUCLEOTIDE SEQUENCE [LARGE SCALE GENOMIC DNA]</scope>
    <source>
        <strain evidence="2 3">Lasto127.99</strain>
    </source>
</reference>
<accession>A0A1Y5NE66</accession>
<evidence type="ECO:0000256" key="1">
    <source>
        <dbReference type="SAM" id="Coils"/>
    </source>
</evidence>
<name>A0A1Y5NE66_9BACT</name>
<gene>
    <name evidence="2" type="ORF">B9N60_09970</name>
</gene>
<dbReference type="InterPro" id="IPR009785">
    <property type="entry name" value="Prophage_Lj928_Orf309"/>
</dbReference>
<dbReference type="Proteomes" id="UP000195893">
    <property type="component" value="Unassembled WGS sequence"/>
</dbReference>
<feature type="coiled-coil region" evidence="1">
    <location>
        <begin position="149"/>
        <end position="260"/>
    </location>
</feature>